<protein>
    <submittedName>
        <fullName evidence="2">Uncharacterized protein</fullName>
    </submittedName>
</protein>
<dbReference type="EMBL" id="KV423922">
    <property type="protein sequence ID" value="KZT61530.1"/>
    <property type="molecule type" value="Genomic_DNA"/>
</dbReference>
<evidence type="ECO:0000313" key="3">
    <source>
        <dbReference type="Proteomes" id="UP000076842"/>
    </source>
</evidence>
<dbReference type="InParanoid" id="A0A165J8Y0"/>
<sequence>MHKQAPLSRPPAMFRSSSPLPLVANPPRYCSAARRVPTPSHAKHSTHPTPAHKCTAAPPLPASFPSLPWARLPPPPPPTRMCAHWRRAHRGLTGSCDKAGTAASYTYCTGHPCKLRGGQEKHPGSRRVRGAGSPLQGLRGTRCTERPDFSTIYPGEG</sequence>
<accession>A0A165J8Y0</accession>
<dbReference type="Proteomes" id="UP000076842">
    <property type="component" value="Unassembled WGS sequence"/>
</dbReference>
<evidence type="ECO:0000313" key="2">
    <source>
        <dbReference type="EMBL" id="KZT61530.1"/>
    </source>
</evidence>
<gene>
    <name evidence="2" type="ORF">CALCODRAFT_364830</name>
</gene>
<feature type="region of interest" description="Disordered" evidence="1">
    <location>
        <begin position="116"/>
        <end position="157"/>
    </location>
</feature>
<evidence type="ECO:0000256" key="1">
    <source>
        <dbReference type="SAM" id="MobiDB-lite"/>
    </source>
</evidence>
<organism evidence="2 3">
    <name type="scientific">Calocera cornea HHB12733</name>
    <dbReference type="NCBI Taxonomy" id="1353952"/>
    <lineage>
        <taxon>Eukaryota</taxon>
        <taxon>Fungi</taxon>
        <taxon>Dikarya</taxon>
        <taxon>Basidiomycota</taxon>
        <taxon>Agaricomycotina</taxon>
        <taxon>Dacrymycetes</taxon>
        <taxon>Dacrymycetales</taxon>
        <taxon>Dacrymycetaceae</taxon>
        <taxon>Calocera</taxon>
    </lineage>
</organism>
<keyword evidence="3" id="KW-1185">Reference proteome</keyword>
<proteinExistence type="predicted"/>
<feature type="region of interest" description="Disordered" evidence="1">
    <location>
        <begin position="34"/>
        <end position="58"/>
    </location>
</feature>
<name>A0A165J8Y0_9BASI</name>
<reference evidence="2 3" key="1">
    <citation type="journal article" date="2016" name="Mol. Biol. Evol.">
        <title>Comparative Genomics of Early-Diverging Mushroom-Forming Fungi Provides Insights into the Origins of Lignocellulose Decay Capabilities.</title>
        <authorList>
            <person name="Nagy L.G."/>
            <person name="Riley R."/>
            <person name="Tritt A."/>
            <person name="Adam C."/>
            <person name="Daum C."/>
            <person name="Floudas D."/>
            <person name="Sun H."/>
            <person name="Yadav J.S."/>
            <person name="Pangilinan J."/>
            <person name="Larsson K.H."/>
            <person name="Matsuura K."/>
            <person name="Barry K."/>
            <person name="Labutti K."/>
            <person name="Kuo R."/>
            <person name="Ohm R.A."/>
            <person name="Bhattacharya S.S."/>
            <person name="Shirouzu T."/>
            <person name="Yoshinaga Y."/>
            <person name="Martin F.M."/>
            <person name="Grigoriev I.V."/>
            <person name="Hibbett D.S."/>
        </authorList>
    </citation>
    <scope>NUCLEOTIDE SEQUENCE [LARGE SCALE GENOMIC DNA]</scope>
    <source>
        <strain evidence="2 3">HHB12733</strain>
    </source>
</reference>
<dbReference type="AlphaFoldDB" id="A0A165J8Y0"/>